<dbReference type="GeneID" id="39493906"/>
<dbReference type="KEGG" id="strr:EKD16_25385"/>
<sequence length="124" mass="12593">MNTATGGQTLTIKQLTAERDLTGLDAVQRADIYANLTSFDTEYADMVIGVLEGLPTIGSVAYRAAVTAAGAGHAIALSDGHVIEVEAAGALRTVLVPTQGRAYVGGIAGTATAAMSDQLRAACQ</sequence>
<keyword evidence="1" id="KW-0614">Plasmid</keyword>
<gene>
    <name evidence="1" type="ORF">EKD16_25385</name>
</gene>
<protein>
    <submittedName>
        <fullName evidence="1">Uncharacterized protein</fullName>
    </submittedName>
</protein>
<reference evidence="1 2" key="1">
    <citation type="submission" date="2019-02" db="EMBL/GenBank/DDBJ databases">
        <authorList>
            <person name="Khodamoradi S."/>
            <person name="Hahnke R.L."/>
            <person name="Kaempfer P."/>
            <person name="Schumann P."/>
            <person name="Rohde M."/>
            <person name="Steinert M."/>
            <person name="Luzhetskyy A."/>
            <person name="Wink J."/>
            <person name="Ruckert C."/>
        </authorList>
    </citation>
    <scope>NUCLEOTIDE SEQUENCE [LARGE SCALE GENOMIC DNA]</scope>
    <source>
        <strain evidence="1 2">M2</strain>
        <plasmid evidence="2">phim2</plasmid>
    </source>
</reference>
<keyword evidence="2" id="KW-1185">Reference proteome</keyword>
<evidence type="ECO:0000313" key="2">
    <source>
        <dbReference type="Proteomes" id="UP000292235"/>
    </source>
</evidence>
<dbReference type="AlphaFoldDB" id="A0A4P6QBI7"/>
<organism evidence="1 2">
    <name type="scientific">Streptomonospora litoralis</name>
    <dbReference type="NCBI Taxonomy" id="2498135"/>
    <lineage>
        <taxon>Bacteria</taxon>
        <taxon>Bacillati</taxon>
        <taxon>Actinomycetota</taxon>
        <taxon>Actinomycetes</taxon>
        <taxon>Streptosporangiales</taxon>
        <taxon>Nocardiopsidaceae</taxon>
        <taxon>Streptomonospora</taxon>
    </lineage>
</organism>
<dbReference type="RefSeq" id="WP_131102981.1">
    <property type="nucleotide sequence ID" value="NZ_CP036456.1"/>
</dbReference>
<dbReference type="Proteomes" id="UP000292235">
    <property type="component" value="Plasmid phiM2"/>
</dbReference>
<geneLocation type="plasmid" evidence="2">
    <name>phim2</name>
</geneLocation>
<proteinExistence type="predicted"/>
<dbReference type="EMBL" id="CP036456">
    <property type="protein sequence ID" value="QBI56817.1"/>
    <property type="molecule type" value="Genomic_DNA"/>
</dbReference>
<evidence type="ECO:0000313" key="1">
    <source>
        <dbReference type="EMBL" id="QBI56817.1"/>
    </source>
</evidence>
<accession>A0A4P6QBI7</accession>
<name>A0A4P6QBI7_9ACTN</name>